<protein>
    <submittedName>
        <fullName evidence="1">DUF4278 domain-containing protein</fullName>
    </submittedName>
</protein>
<evidence type="ECO:0000313" key="2">
    <source>
        <dbReference type="Proteomes" id="UP001442494"/>
    </source>
</evidence>
<accession>A0ABV0JR99</accession>
<dbReference type="EMBL" id="JAMPKK010000035">
    <property type="protein sequence ID" value="MEP0865969.1"/>
    <property type="molecule type" value="Genomic_DNA"/>
</dbReference>
<keyword evidence="2" id="KW-1185">Reference proteome</keyword>
<dbReference type="Pfam" id="PF14105">
    <property type="entry name" value="DUF4278"/>
    <property type="match status" value="1"/>
</dbReference>
<reference evidence="1 2" key="1">
    <citation type="submission" date="2022-04" db="EMBL/GenBank/DDBJ databases">
        <title>Positive selection, recombination, and allopatry shape intraspecific diversity of widespread and dominant cyanobacteria.</title>
        <authorList>
            <person name="Wei J."/>
            <person name="Shu W."/>
            <person name="Hu C."/>
        </authorList>
    </citation>
    <scope>NUCLEOTIDE SEQUENCE [LARGE SCALE GENOMIC DNA]</scope>
    <source>
        <strain evidence="1 2">GB2-A5</strain>
    </source>
</reference>
<organism evidence="1 2">
    <name type="scientific">Funiculus sociatus GB2-A5</name>
    <dbReference type="NCBI Taxonomy" id="2933946"/>
    <lineage>
        <taxon>Bacteria</taxon>
        <taxon>Bacillati</taxon>
        <taxon>Cyanobacteriota</taxon>
        <taxon>Cyanophyceae</taxon>
        <taxon>Coleofasciculales</taxon>
        <taxon>Coleofasciculaceae</taxon>
        <taxon>Funiculus</taxon>
    </lineage>
</organism>
<gene>
    <name evidence="1" type="ORF">NDI37_15990</name>
</gene>
<comment type="caution">
    <text evidence="1">The sequence shown here is derived from an EMBL/GenBank/DDBJ whole genome shotgun (WGS) entry which is preliminary data.</text>
</comment>
<evidence type="ECO:0000313" key="1">
    <source>
        <dbReference type="EMBL" id="MEP0865969.1"/>
    </source>
</evidence>
<name>A0ABV0JR99_9CYAN</name>
<dbReference type="RefSeq" id="WP_190417984.1">
    <property type="nucleotide sequence ID" value="NZ_JAMPKK010000035.1"/>
</dbReference>
<sequence>MKFSYRGSSYENTSPTLEVTEGEILAKYRGQSYKVQYPRHVQVPDVIVNLKYRGVPYIVGKTGTTDTLQRQHLEQLVNLPECKLSVDKNRQKMMDEAARMHLESIRRSLEHRIQVAKAKGDENLMRLLEAESKQLSVC</sequence>
<dbReference type="InterPro" id="IPR025458">
    <property type="entry name" value="DUF4278"/>
</dbReference>
<proteinExistence type="predicted"/>
<dbReference type="Proteomes" id="UP001442494">
    <property type="component" value="Unassembled WGS sequence"/>
</dbReference>